<dbReference type="eggNOG" id="COG2304">
    <property type="taxonomic scope" value="Bacteria"/>
</dbReference>
<protein>
    <submittedName>
        <fullName evidence="3">MxaL protein</fullName>
    </submittedName>
</protein>
<dbReference type="STRING" id="1286106.MPL1_10112"/>
<evidence type="ECO:0000313" key="4">
    <source>
        <dbReference type="Proteomes" id="UP000012019"/>
    </source>
</evidence>
<dbReference type="Gene3D" id="3.40.50.410">
    <property type="entry name" value="von Willebrand factor, type A domain"/>
    <property type="match status" value="1"/>
</dbReference>
<dbReference type="Proteomes" id="UP000012019">
    <property type="component" value="Unassembled WGS sequence"/>
</dbReference>
<dbReference type="AlphaFoldDB" id="M7PPR2"/>
<gene>
    <name evidence="3" type="ORF">MPL1_10112</name>
</gene>
<name>M7PPR2_9GAMM</name>
<comment type="caution">
    <text evidence="3">The sequence shown here is derived from an EMBL/GenBank/DDBJ whole genome shotgun (WGS) entry which is preliminary data.</text>
</comment>
<keyword evidence="4" id="KW-1185">Reference proteome</keyword>
<evidence type="ECO:0000256" key="1">
    <source>
        <dbReference type="SAM" id="Phobius"/>
    </source>
</evidence>
<feature type="transmembrane region" description="Helical" evidence="1">
    <location>
        <begin position="288"/>
        <end position="312"/>
    </location>
</feature>
<dbReference type="InterPro" id="IPR036465">
    <property type="entry name" value="vWFA_dom_sf"/>
</dbReference>
<evidence type="ECO:0000313" key="3">
    <source>
        <dbReference type="EMBL" id="EMR12454.1"/>
    </source>
</evidence>
<proteinExistence type="predicted"/>
<dbReference type="RefSeq" id="WP_009726992.1">
    <property type="nucleotide sequence ID" value="NZ_APHR01000055.1"/>
</dbReference>
<dbReference type="InterPro" id="IPR002035">
    <property type="entry name" value="VWF_A"/>
</dbReference>
<feature type="domain" description="VWFA" evidence="2">
    <location>
        <begin position="43"/>
        <end position="189"/>
    </location>
</feature>
<evidence type="ECO:0000259" key="2">
    <source>
        <dbReference type="PROSITE" id="PS50234"/>
    </source>
</evidence>
<keyword evidence="1" id="KW-0812">Transmembrane</keyword>
<sequence length="317" mass="35429">MAGRSINYLQRIRLTAMAMCAAVVLIMAALWFPHVDRDIKVVDTLFVIDITDSMLVKDARIGRETVTRLDWSQEFVRQAMLQMPCGSKVALAAFTDSRSLILVNPIEVCANYHDLIQVLYKIEPPMAWAKASEVSKALFTAINQAKDMDPEPSIVFITDGHESPPLHETLYPKFGGTPGEVSGVLIGVGGTDVQPIPKSNEDGEIIGYWDVNEVLHVDVYAAFRGDLADAMANVQRTEHLSSQKHDHMERLGIMVGFDYLDMPTANQLMRTLRAHDSARTQRVDYDPYPIFAGLALLLLLLLYLPYGLLLSLRKRKT</sequence>
<organism evidence="3 4">
    <name type="scientific">Methylophaga lonarensis MPL</name>
    <dbReference type="NCBI Taxonomy" id="1286106"/>
    <lineage>
        <taxon>Bacteria</taxon>
        <taxon>Pseudomonadati</taxon>
        <taxon>Pseudomonadota</taxon>
        <taxon>Gammaproteobacteria</taxon>
        <taxon>Thiotrichales</taxon>
        <taxon>Piscirickettsiaceae</taxon>
        <taxon>Methylophaga</taxon>
    </lineage>
</organism>
<keyword evidence="1" id="KW-1133">Transmembrane helix</keyword>
<dbReference type="Pfam" id="PF13519">
    <property type="entry name" value="VWA_2"/>
    <property type="match status" value="1"/>
</dbReference>
<dbReference type="PATRIC" id="fig|1286106.3.peg.2022"/>
<dbReference type="SUPFAM" id="SSF53300">
    <property type="entry name" value="vWA-like"/>
    <property type="match status" value="1"/>
</dbReference>
<reference evidence="3 4" key="1">
    <citation type="journal article" date="2013" name="Genome Announc.">
        <title>Draft Genome Sequence of Methylophaga lonarensis MPLT, a Haloalkaliphilic (Non-Methane-Utilizing) Methylotroph.</title>
        <authorList>
            <person name="Shetty S.A."/>
            <person name="Marathe N.P."/>
            <person name="Munot H."/>
            <person name="Antony C.P."/>
            <person name="Dhotre D.P."/>
            <person name="Murrell J.C."/>
            <person name="Shouche Y.S."/>
        </authorList>
    </citation>
    <scope>NUCLEOTIDE SEQUENCE [LARGE SCALE GENOMIC DNA]</scope>
    <source>
        <strain evidence="3 4">MPL</strain>
    </source>
</reference>
<feature type="transmembrane region" description="Helical" evidence="1">
    <location>
        <begin position="12"/>
        <end position="32"/>
    </location>
</feature>
<dbReference type="PROSITE" id="PS50234">
    <property type="entry name" value="VWFA"/>
    <property type="match status" value="1"/>
</dbReference>
<keyword evidence="1" id="KW-0472">Membrane</keyword>
<accession>M7PPR2</accession>
<dbReference type="EMBL" id="APHR01000055">
    <property type="protein sequence ID" value="EMR12454.1"/>
    <property type="molecule type" value="Genomic_DNA"/>
</dbReference>